<dbReference type="PANTHER" id="PTHR42954:SF2">
    <property type="entry name" value="FE(2+) TRANSPORT PROTEIN A"/>
    <property type="match status" value="1"/>
</dbReference>
<dbReference type="SMART" id="SM00899">
    <property type="entry name" value="FeoA"/>
    <property type="match status" value="1"/>
</dbReference>
<dbReference type="SUPFAM" id="SSF50037">
    <property type="entry name" value="C-terminal domain of transcriptional repressors"/>
    <property type="match status" value="1"/>
</dbReference>
<dbReference type="InterPro" id="IPR007167">
    <property type="entry name" value="Fe-transptr_FeoA-like"/>
</dbReference>
<keyword evidence="1" id="KW-0408">Iron</keyword>
<keyword evidence="4" id="KW-1185">Reference proteome</keyword>
<dbReference type="PANTHER" id="PTHR42954">
    <property type="entry name" value="FE(2+) TRANSPORT PROTEIN A"/>
    <property type="match status" value="1"/>
</dbReference>
<proteinExistence type="predicted"/>
<organism evidence="3 4">
    <name type="scientific">Hanamia caeni</name>
    <dbReference type="NCBI Taxonomy" id="2294116"/>
    <lineage>
        <taxon>Bacteria</taxon>
        <taxon>Pseudomonadati</taxon>
        <taxon>Bacteroidota</taxon>
        <taxon>Chitinophagia</taxon>
        <taxon>Chitinophagales</taxon>
        <taxon>Chitinophagaceae</taxon>
        <taxon>Hanamia</taxon>
    </lineage>
</organism>
<dbReference type="Pfam" id="PF04023">
    <property type="entry name" value="FeoA"/>
    <property type="match status" value="1"/>
</dbReference>
<dbReference type="GO" id="GO:0046914">
    <property type="term" value="F:transition metal ion binding"/>
    <property type="evidence" value="ECO:0007669"/>
    <property type="project" value="InterPro"/>
</dbReference>
<sequence>MKLSEVKAGTKVKIKSFENHEIVLKLMEMGCLPEEEVMVWKKAPLGDPIYILVSGYSLSLRLDEAAQILVDVINN</sequence>
<comment type="caution">
    <text evidence="3">The sequence shown here is derived from an EMBL/GenBank/DDBJ whole genome shotgun (WGS) entry which is preliminary data.</text>
</comment>
<dbReference type="InterPro" id="IPR038157">
    <property type="entry name" value="FeoA_core_dom"/>
</dbReference>
<evidence type="ECO:0000256" key="1">
    <source>
        <dbReference type="ARBA" id="ARBA00023004"/>
    </source>
</evidence>
<protein>
    <submittedName>
        <fullName evidence="3">Ferrous iron transport protein A</fullName>
    </submittedName>
</protein>
<evidence type="ECO:0000313" key="4">
    <source>
        <dbReference type="Proteomes" id="UP000267223"/>
    </source>
</evidence>
<evidence type="ECO:0000259" key="2">
    <source>
        <dbReference type="SMART" id="SM00899"/>
    </source>
</evidence>
<dbReference type="InterPro" id="IPR052713">
    <property type="entry name" value="FeoA"/>
</dbReference>
<dbReference type="EMBL" id="RJJR01000008">
    <property type="protein sequence ID" value="RNI36302.1"/>
    <property type="molecule type" value="Genomic_DNA"/>
</dbReference>
<reference evidence="3 4" key="1">
    <citation type="submission" date="2018-11" db="EMBL/GenBank/DDBJ databases">
        <title>Draft genome sequence of Ferruginibacter sp. BO-59.</title>
        <authorList>
            <person name="Im W.T."/>
        </authorList>
    </citation>
    <scope>NUCLEOTIDE SEQUENCE [LARGE SCALE GENOMIC DNA]</scope>
    <source>
        <strain evidence="3 4">BO-59</strain>
    </source>
</reference>
<dbReference type="Gene3D" id="2.30.30.90">
    <property type="match status" value="1"/>
</dbReference>
<evidence type="ECO:0000313" key="3">
    <source>
        <dbReference type="EMBL" id="RNI36302.1"/>
    </source>
</evidence>
<gene>
    <name evidence="3" type="ORF">EFY79_11530</name>
</gene>
<dbReference type="RefSeq" id="WP_123120855.1">
    <property type="nucleotide sequence ID" value="NZ_RJJR01000008.1"/>
</dbReference>
<dbReference type="AlphaFoldDB" id="A0A3M9NES7"/>
<dbReference type="Proteomes" id="UP000267223">
    <property type="component" value="Unassembled WGS sequence"/>
</dbReference>
<dbReference type="InterPro" id="IPR008988">
    <property type="entry name" value="Transcriptional_repressor_C"/>
</dbReference>
<feature type="domain" description="Ferrous iron transporter FeoA-like" evidence="2">
    <location>
        <begin position="1"/>
        <end position="72"/>
    </location>
</feature>
<name>A0A3M9NES7_9BACT</name>
<accession>A0A3M9NES7</accession>
<dbReference type="OrthoDB" id="9811076at2"/>